<dbReference type="Proteomes" id="UP000267251">
    <property type="component" value="Unassembled WGS sequence"/>
</dbReference>
<organism evidence="5 6">
    <name type="scientific">Piptocephalis cylindrospora</name>
    <dbReference type="NCBI Taxonomy" id="1907219"/>
    <lineage>
        <taxon>Eukaryota</taxon>
        <taxon>Fungi</taxon>
        <taxon>Fungi incertae sedis</taxon>
        <taxon>Zoopagomycota</taxon>
        <taxon>Zoopagomycotina</taxon>
        <taxon>Zoopagomycetes</taxon>
        <taxon>Zoopagales</taxon>
        <taxon>Piptocephalidaceae</taxon>
        <taxon>Piptocephalis</taxon>
    </lineage>
</organism>
<dbReference type="PROSITE" id="PS50294">
    <property type="entry name" value="WD_REPEATS_REGION"/>
    <property type="match status" value="3"/>
</dbReference>
<dbReference type="EMBL" id="KZ987803">
    <property type="protein sequence ID" value="RKP14680.1"/>
    <property type="molecule type" value="Genomic_DNA"/>
</dbReference>
<accession>A0A4P9Y9H8</accession>
<evidence type="ECO:0000256" key="3">
    <source>
        <dbReference type="PROSITE-ProRule" id="PRU00221"/>
    </source>
</evidence>
<evidence type="ECO:0000313" key="5">
    <source>
        <dbReference type="EMBL" id="RKP14680.1"/>
    </source>
</evidence>
<evidence type="ECO:0000256" key="1">
    <source>
        <dbReference type="ARBA" id="ARBA00022574"/>
    </source>
</evidence>
<sequence>MAQELTLPLEAKSDPPASEEGAQERVKGSIWTVQFSPCGRYLAAGGQDGLVRLWCLVEQKSKVSPAPSPHSSIFSDEPMRRWEGHKGDVMDLAWSKNNFLLSASMDRTVRLWHVSRAACLYVFPHPDFVTSVSFHPKDDRCFLSGSIDGRMRLWSVPEKKVVQWEEVHGLCTAAARHHSAMLVIAGTVGGKCLFYSMEGRSSLTHQESSNWSVRGGKKVTSILPVP</sequence>
<dbReference type="PANTHER" id="PTHR14221:SF0">
    <property type="entry name" value="WD REPEAT-CONTAINING PROTEIN 44"/>
    <property type="match status" value="1"/>
</dbReference>
<keyword evidence="1 3" id="KW-0853">WD repeat</keyword>
<dbReference type="InterPro" id="IPR001680">
    <property type="entry name" value="WD40_rpt"/>
</dbReference>
<dbReference type="Gene3D" id="2.130.10.10">
    <property type="entry name" value="YVTN repeat-like/Quinoprotein amine dehydrogenase"/>
    <property type="match status" value="1"/>
</dbReference>
<evidence type="ECO:0000313" key="6">
    <source>
        <dbReference type="Proteomes" id="UP000267251"/>
    </source>
</evidence>
<feature type="repeat" description="WD" evidence="3">
    <location>
        <begin position="122"/>
        <end position="164"/>
    </location>
</feature>
<keyword evidence="6" id="KW-1185">Reference proteome</keyword>
<dbReference type="InterPro" id="IPR040324">
    <property type="entry name" value="WDR44/Dgr2"/>
</dbReference>
<dbReference type="Pfam" id="PF00400">
    <property type="entry name" value="WD40"/>
    <property type="match status" value="3"/>
</dbReference>
<feature type="non-terminal residue" evidence="5">
    <location>
        <position position="226"/>
    </location>
</feature>
<gene>
    <name evidence="5" type="ORF">BJ684DRAFT_8167</name>
</gene>
<protein>
    <submittedName>
        <fullName evidence="5">WD40-repeat-containing domain protein</fullName>
    </submittedName>
</protein>
<dbReference type="SMART" id="SM00320">
    <property type="entry name" value="WD40"/>
    <property type="match status" value="3"/>
</dbReference>
<dbReference type="AlphaFoldDB" id="A0A4P9Y9H8"/>
<evidence type="ECO:0000256" key="2">
    <source>
        <dbReference type="ARBA" id="ARBA00022737"/>
    </source>
</evidence>
<dbReference type="PROSITE" id="PS50082">
    <property type="entry name" value="WD_REPEATS_2"/>
    <property type="match status" value="3"/>
</dbReference>
<dbReference type="InterPro" id="IPR020472">
    <property type="entry name" value="WD40_PAC1"/>
</dbReference>
<dbReference type="PANTHER" id="PTHR14221">
    <property type="entry name" value="WD REPEAT DOMAIN 44"/>
    <property type="match status" value="1"/>
</dbReference>
<feature type="repeat" description="WD" evidence="3">
    <location>
        <begin position="82"/>
        <end position="122"/>
    </location>
</feature>
<dbReference type="OrthoDB" id="1932312at2759"/>
<dbReference type="SUPFAM" id="SSF50978">
    <property type="entry name" value="WD40 repeat-like"/>
    <property type="match status" value="1"/>
</dbReference>
<dbReference type="InterPro" id="IPR015943">
    <property type="entry name" value="WD40/YVTN_repeat-like_dom_sf"/>
</dbReference>
<evidence type="ECO:0000256" key="4">
    <source>
        <dbReference type="SAM" id="MobiDB-lite"/>
    </source>
</evidence>
<dbReference type="PRINTS" id="PR00320">
    <property type="entry name" value="GPROTEINBRPT"/>
</dbReference>
<reference evidence="6" key="1">
    <citation type="journal article" date="2018" name="Nat. Microbiol.">
        <title>Leveraging single-cell genomics to expand the fungal tree of life.</title>
        <authorList>
            <person name="Ahrendt S.R."/>
            <person name="Quandt C.A."/>
            <person name="Ciobanu D."/>
            <person name="Clum A."/>
            <person name="Salamov A."/>
            <person name="Andreopoulos B."/>
            <person name="Cheng J.F."/>
            <person name="Woyke T."/>
            <person name="Pelin A."/>
            <person name="Henrissat B."/>
            <person name="Reynolds N.K."/>
            <person name="Benny G.L."/>
            <person name="Smith M.E."/>
            <person name="James T.Y."/>
            <person name="Grigoriev I.V."/>
        </authorList>
    </citation>
    <scope>NUCLEOTIDE SEQUENCE [LARGE SCALE GENOMIC DNA]</scope>
</reference>
<keyword evidence="2" id="KW-0677">Repeat</keyword>
<name>A0A4P9Y9H8_9FUNG</name>
<feature type="repeat" description="WD" evidence="3">
    <location>
        <begin position="30"/>
        <end position="54"/>
    </location>
</feature>
<proteinExistence type="predicted"/>
<dbReference type="InterPro" id="IPR036322">
    <property type="entry name" value="WD40_repeat_dom_sf"/>
</dbReference>
<feature type="region of interest" description="Disordered" evidence="4">
    <location>
        <begin position="1"/>
        <end position="25"/>
    </location>
</feature>